<comment type="caution">
    <text evidence="1">The sequence shown here is derived from an EMBL/GenBank/DDBJ whole genome shotgun (WGS) entry which is preliminary data.</text>
</comment>
<accession>A0A9P1DTC1</accession>
<dbReference type="PANTHER" id="PTHR35609">
    <property type="entry name" value="MACRO DOMAIN-CONTAINING PROTEIN"/>
    <property type="match status" value="1"/>
</dbReference>
<protein>
    <submittedName>
        <fullName evidence="3">Macro domain-containing protein</fullName>
    </submittedName>
</protein>
<reference evidence="2" key="2">
    <citation type="submission" date="2024-04" db="EMBL/GenBank/DDBJ databases">
        <authorList>
            <person name="Chen Y."/>
            <person name="Shah S."/>
            <person name="Dougan E. K."/>
            <person name="Thang M."/>
            <person name="Chan C."/>
        </authorList>
    </citation>
    <scope>NUCLEOTIDE SEQUENCE [LARGE SCALE GENOMIC DNA]</scope>
</reference>
<evidence type="ECO:0000313" key="3">
    <source>
        <dbReference type="EMBL" id="CAL4803654.1"/>
    </source>
</evidence>
<dbReference type="OrthoDB" id="423828at2759"/>
<reference evidence="1" key="1">
    <citation type="submission" date="2022-10" db="EMBL/GenBank/DDBJ databases">
        <authorList>
            <person name="Chen Y."/>
            <person name="Dougan E. K."/>
            <person name="Chan C."/>
            <person name="Rhodes N."/>
            <person name="Thang M."/>
        </authorList>
    </citation>
    <scope>NUCLEOTIDE SEQUENCE</scope>
</reference>
<dbReference type="InterPro" id="IPR043472">
    <property type="entry name" value="Macro_dom-like"/>
</dbReference>
<proteinExistence type="predicted"/>
<sequence length="333" mass="36801">MAPTLCSLADVHSFSMLCPIAGGLISCSCGNQAEPRNSSTGQQWSAGKFECKTLEELEQEMSSIQRDDEPVERVPLLRVIDGVILGSYNPNLEQRTEQWCKSPQTSTAWSCLPDYVDATQGPAASFGVPAASLLRAHAFYDRSKPPASWGQTKSQKVDLLQNVRAYFGSCVNGKATLTGEEESLPEEKMDEKQEEYRWESTLILMRDRIQVLDEKPLVDQVLSASVNWNSPGAMPSEENLLTRAALRAAYRGAYLAAISRQRHLVCLTLIGGGSFSNPPDMILEELAKAHAEYPQHPASQLHEVRLCLYPLGTAETTEKKLKKLLLDLGYQPN</sequence>
<dbReference type="Proteomes" id="UP001152797">
    <property type="component" value="Unassembled WGS sequence"/>
</dbReference>
<evidence type="ECO:0000313" key="2">
    <source>
        <dbReference type="EMBL" id="CAL1169717.1"/>
    </source>
</evidence>
<evidence type="ECO:0000313" key="4">
    <source>
        <dbReference type="Proteomes" id="UP001152797"/>
    </source>
</evidence>
<dbReference type="PANTHER" id="PTHR35609:SF1">
    <property type="entry name" value="MACRO DOMAIN-CONTAINING PROTEIN"/>
    <property type="match status" value="1"/>
</dbReference>
<dbReference type="SUPFAM" id="SSF52949">
    <property type="entry name" value="Macro domain-like"/>
    <property type="match status" value="1"/>
</dbReference>
<gene>
    <name evidence="1" type="ORF">C1SCF055_LOCUS41093</name>
</gene>
<organism evidence="1">
    <name type="scientific">Cladocopium goreaui</name>
    <dbReference type="NCBI Taxonomy" id="2562237"/>
    <lineage>
        <taxon>Eukaryota</taxon>
        <taxon>Sar</taxon>
        <taxon>Alveolata</taxon>
        <taxon>Dinophyceae</taxon>
        <taxon>Suessiales</taxon>
        <taxon>Symbiodiniaceae</taxon>
        <taxon>Cladocopium</taxon>
    </lineage>
</organism>
<evidence type="ECO:0000313" key="1">
    <source>
        <dbReference type="EMBL" id="CAI4016342.1"/>
    </source>
</evidence>
<keyword evidence="4" id="KW-1185">Reference proteome</keyword>
<dbReference type="EMBL" id="CAMXCT010006579">
    <property type="protein sequence ID" value="CAI4016342.1"/>
    <property type="molecule type" value="Genomic_DNA"/>
</dbReference>
<name>A0A9P1DTC1_9DINO</name>
<dbReference type="AlphaFoldDB" id="A0A9P1DTC1"/>
<dbReference type="EMBL" id="CAMXCT020006579">
    <property type="protein sequence ID" value="CAL1169717.1"/>
    <property type="molecule type" value="Genomic_DNA"/>
</dbReference>
<dbReference type="EMBL" id="CAMXCT030006579">
    <property type="protein sequence ID" value="CAL4803654.1"/>
    <property type="molecule type" value="Genomic_DNA"/>
</dbReference>